<keyword evidence="8" id="KW-0378">Hydrolase</keyword>
<dbReference type="EMBL" id="JAVDQA010000005">
    <property type="protein sequence ID" value="MDR6301359.1"/>
    <property type="molecule type" value="Genomic_DNA"/>
</dbReference>
<feature type="transmembrane region" description="Helical" evidence="6">
    <location>
        <begin position="137"/>
        <end position="156"/>
    </location>
</feature>
<sequence length="255" mass="29710">MKKLEFKSSTIAYPLLFVIIIWIVFWLEVRFGFNFNYLGIQPRDLIGLRGIIFSPLIHANIEHLYSNTIPLLILSTALFYFYEKISWKVLLYGTLFTGLLTWLLGRGNSVHFGASGVVYLLTSFLFFKGIWSKNYRLTALSLIVVFVYGSLVWGMFPIDKTMSWEGHLSGFLSGILLAIFYKNYQLPKPIYSWQKKEYDEEEDEFMKHFDENGNFVPSSELENNEDLDSEENANNSIQLNYTVKNNKEKPEKNKL</sequence>
<feature type="transmembrane region" description="Helical" evidence="6">
    <location>
        <begin position="162"/>
        <end position="181"/>
    </location>
</feature>
<evidence type="ECO:0000256" key="1">
    <source>
        <dbReference type="ARBA" id="ARBA00004141"/>
    </source>
</evidence>
<dbReference type="Pfam" id="PF01694">
    <property type="entry name" value="Rhomboid"/>
    <property type="match status" value="1"/>
</dbReference>
<organism evidence="8 9">
    <name type="scientific">Mesonia maritima</name>
    <dbReference type="NCBI Taxonomy" id="1793873"/>
    <lineage>
        <taxon>Bacteria</taxon>
        <taxon>Pseudomonadati</taxon>
        <taxon>Bacteroidota</taxon>
        <taxon>Flavobacteriia</taxon>
        <taxon>Flavobacteriales</taxon>
        <taxon>Flavobacteriaceae</taxon>
        <taxon>Mesonia</taxon>
    </lineage>
</organism>
<feature type="compositionally biased region" description="Basic and acidic residues" evidence="5">
    <location>
        <begin position="245"/>
        <end position="255"/>
    </location>
</feature>
<feature type="region of interest" description="Disordered" evidence="5">
    <location>
        <begin position="211"/>
        <end position="255"/>
    </location>
</feature>
<keyword evidence="8" id="KW-0645">Protease</keyword>
<accession>A0ABU1K6Y0</accession>
<feature type="transmembrane region" description="Helical" evidence="6">
    <location>
        <begin position="89"/>
        <end position="105"/>
    </location>
</feature>
<name>A0ABU1K6Y0_9FLAO</name>
<dbReference type="GO" id="GO:0006508">
    <property type="term" value="P:proteolysis"/>
    <property type="evidence" value="ECO:0007669"/>
    <property type="project" value="UniProtKB-KW"/>
</dbReference>
<keyword evidence="4 6" id="KW-0472">Membrane</keyword>
<feature type="domain" description="Peptidase S54 rhomboid" evidence="7">
    <location>
        <begin position="50"/>
        <end position="181"/>
    </location>
</feature>
<evidence type="ECO:0000313" key="9">
    <source>
        <dbReference type="Proteomes" id="UP001257659"/>
    </source>
</evidence>
<comment type="caution">
    <text evidence="8">The sequence shown here is derived from an EMBL/GenBank/DDBJ whole genome shotgun (WGS) entry which is preliminary data.</text>
</comment>
<keyword evidence="2 6" id="KW-0812">Transmembrane</keyword>
<dbReference type="InterPro" id="IPR050925">
    <property type="entry name" value="Rhomboid_protease_S54"/>
</dbReference>
<feature type="transmembrane region" description="Helical" evidence="6">
    <location>
        <begin position="12"/>
        <end position="33"/>
    </location>
</feature>
<dbReference type="SUPFAM" id="SSF144091">
    <property type="entry name" value="Rhomboid-like"/>
    <property type="match status" value="1"/>
</dbReference>
<evidence type="ECO:0000256" key="6">
    <source>
        <dbReference type="SAM" id="Phobius"/>
    </source>
</evidence>
<feature type="transmembrane region" description="Helical" evidence="6">
    <location>
        <begin position="64"/>
        <end position="82"/>
    </location>
</feature>
<dbReference type="InterPro" id="IPR035952">
    <property type="entry name" value="Rhomboid-like_sf"/>
</dbReference>
<proteinExistence type="predicted"/>
<dbReference type="RefSeq" id="WP_309728695.1">
    <property type="nucleotide sequence ID" value="NZ_JAVDQA010000005.1"/>
</dbReference>
<dbReference type="Proteomes" id="UP001257659">
    <property type="component" value="Unassembled WGS sequence"/>
</dbReference>
<keyword evidence="9" id="KW-1185">Reference proteome</keyword>
<dbReference type="PANTHER" id="PTHR43731">
    <property type="entry name" value="RHOMBOID PROTEASE"/>
    <property type="match status" value="1"/>
</dbReference>
<dbReference type="PANTHER" id="PTHR43731:SF9">
    <property type="entry name" value="SLR1461 PROTEIN"/>
    <property type="match status" value="1"/>
</dbReference>
<gene>
    <name evidence="8" type="ORF">GGR31_002010</name>
</gene>
<evidence type="ECO:0000256" key="4">
    <source>
        <dbReference type="ARBA" id="ARBA00023136"/>
    </source>
</evidence>
<evidence type="ECO:0000256" key="2">
    <source>
        <dbReference type="ARBA" id="ARBA00022692"/>
    </source>
</evidence>
<feature type="transmembrane region" description="Helical" evidence="6">
    <location>
        <begin position="111"/>
        <end position="130"/>
    </location>
</feature>
<dbReference type="InterPro" id="IPR022764">
    <property type="entry name" value="Peptidase_S54_rhomboid_dom"/>
</dbReference>
<reference evidence="8 9" key="1">
    <citation type="submission" date="2023-07" db="EMBL/GenBank/DDBJ databases">
        <title>Genomic Encyclopedia of Type Strains, Phase IV (KMG-IV): sequencing the most valuable type-strain genomes for metagenomic binning, comparative biology and taxonomic classification.</title>
        <authorList>
            <person name="Goeker M."/>
        </authorList>
    </citation>
    <scope>NUCLEOTIDE SEQUENCE [LARGE SCALE GENOMIC DNA]</scope>
    <source>
        <strain evidence="8 9">DSM 102814</strain>
    </source>
</reference>
<feature type="compositionally biased region" description="Acidic residues" evidence="5">
    <location>
        <begin position="222"/>
        <end position="231"/>
    </location>
</feature>
<comment type="subcellular location">
    <subcellularLocation>
        <location evidence="1">Membrane</location>
        <topology evidence="1">Multi-pass membrane protein</topology>
    </subcellularLocation>
</comment>
<dbReference type="Gene3D" id="1.20.1540.10">
    <property type="entry name" value="Rhomboid-like"/>
    <property type="match status" value="1"/>
</dbReference>
<evidence type="ECO:0000259" key="7">
    <source>
        <dbReference type="Pfam" id="PF01694"/>
    </source>
</evidence>
<evidence type="ECO:0000313" key="8">
    <source>
        <dbReference type="EMBL" id="MDR6301359.1"/>
    </source>
</evidence>
<evidence type="ECO:0000256" key="5">
    <source>
        <dbReference type="SAM" id="MobiDB-lite"/>
    </source>
</evidence>
<keyword evidence="3 6" id="KW-1133">Transmembrane helix</keyword>
<evidence type="ECO:0000256" key="3">
    <source>
        <dbReference type="ARBA" id="ARBA00022989"/>
    </source>
</evidence>
<protein>
    <submittedName>
        <fullName evidence="8">Membrane associated rhomboid family serine protease</fullName>
    </submittedName>
</protein>
<dbReference type="GO" id="GO:0008233">
    <property type="term" value="F:peptidase activity"/>
    <property type="evidence" value="ECO:0007669"/>
    <property type="project" value="UniProtKB-KW"/>
</dbReference>